<reference evidence="1" key="1">
    <citation type="submission" date="2021-05" db="EMBL/GenBank/DDBJ databases">
        <title>Comparative genomics of three Colletotrichum scovillei strains and genetic complementation revealed genes involved fungal growth and virulence on chili pepper.</title>
        <authorList>
            <person name="Hsieh D.-K."/>
            <person name="Chuang S.-C."/>
            <person name="Chen C.-Y."/>
            <person name="Chao Y.-T."/>
            <person name="Lu M.-Y.J."/>
            <person name="Lee M.-H."/>
            <person name="Shih M.-C."/>
        </authorList>
    </citation>
    <scope>NUCLEOTIDE SEQUENCE</scope>
    <source>
        <strain evidence="1">Coll-153</strain>
    </source>
</reference>
<feature type="non-terminal residue" evidence="1">
    <location>
        <position position="1"/>
    </location>
</feature>
<name>A0A9P7ULK2_9PEZI</name>
<protein>
    <submittedName>
        <fullName evidence="1">Uncharacterized protein</fullName>
    </submittedName>
</protein>
<proteinExistence type="predicted"/>
<accession>A0A9P7ULK2</accession>
<evidence type="ECO:0000313" key="2">
    <source>
        <dbReference type="Proteomes" id="UP000699042"/>
    </source>
</evidence>
<comment type="caution">
    <text evidence="1">The sequence shown here is derived from an EMBL/GenBank/DDBJ whole genome shotgun (WGS) entry which is preliminary data.</text>
</comment>
<keyword evidence="2" id="KW-1185">Reference proteome</keyword>
<dbReference type="Proteomes" id="UP000699042">
    <property type="component" value="Unassembled WGS sequence"/>
</dbReference>
<organism evidence="1 2">
    <name type="scientific">Colletotrichum scovillei</name>
    <dbReference type="NCBI Taxonomy" id="1209932"/>
    <lineage>
        <taxon>Eukaryota</taxon>
        <taxon>Fungi</taxon>
        <taxon>Dikarya</taxon>
        <taxon>Ascomycota</taxon>
        <taxon>Pezizomycotina</taxon>
        <taxon>Sordariomycetes</taxon>
        <taxon>Hypocreomycetidae</taxon>
        <taxon>Glomerellales</taxon>
        <taxon>Glomerellaceae</taxon>
        <taxon>Colletotrichum</taxon>
        <taxon>Colletotrichum acutatum species complex</taxon>
    </lineage>
</organism>
<sequence>TFLVSSSRHWVRFPSGPFLRSPCLFTNSEDRAEPLRVPYIGCITLEFAQKADHSGAAPTLRLPLPSQAR</sequence>
<evidence type="ECO:0000313" key="1">
    <source>
        <dbReference type="EMBL" id="KAG7055690.1"/>
    </source>
</evidence>
<gene>
    <name evidence="1" type="ORF">JMJ77_008142</name>
</gene>
<dbReference type="EMBL" id="JAESDN010000002">
    <property type="protein sequence ID" value="KAG7055690.1"/>
    <property type="molecule type" value="Genomic_DNA"/>
</dbReference>
<dbReference type="AlphaFoldDB" id="A0A9P7ULK2"/>